<evidence type="ECO:0000256" key="7">
    <source>
        <dbReference type="ARBA" id="ARBA00038032"/>
    </source>
</evidence>
<keyword evidence="3" id="KW-1003">Cell membrane</keyword>
<dbReference type="PANTHER" id="PTHR30561">
    <property type="entry name" value="SMR FAMILY PROTON-DEPENDENT DRUG EFFLUX TRANSPORTER SUGE"/>
    <property type="match status" value="1"/>
</dbReference>
<evidence type="ECO:0000256" key="6">
    <source>
        <dbReference type="ARBA" id="ARBA00023136"/>
    </source>
</evidence>
<feature type="transmembrane region" description="Helical" evidence="9">
    <location>
        <begin position="37"/>
        <end position="55"/>
    </location>
</feature>
<dbReference type="GO" id="GO:0015220">
    <property type="term" value="F:choline transmembrane transporter activity"/>
    <property type="evidence" value="ECO:0007669"/>
    <property type="project" value="TreeGrafter"/>
</dbReference>
<dbReference type="GO" id="GO:0015199">
    <property type="term" value="F:amino-acid betaine transmembrane transporter activity"/>
    <property type="evidence" value="ECO:0007669"/>
    <property type="project" value="TreeGrafter"/>
</dbReference>
<dbReference type="EMBL" id="UFSP01000005">
    <property type="protein sequence ID" value="SSZ30721.1"/>
    <property type="molecule type" value="Genomic_DNA"/>
</dbReference>
<dbReference type="InterPro" id="IPR037185">
    <property type="entry name" value="EmrE-like"/>
</dbReference>
<name>A0A336N8F3_AGGAP</name>
<evidence type="ECO:0000256" key="8">
    <source>
        <dbReference type="RuleBase" id="RU003942"/>
    </source>
</evidence>
<dbReference type="PANTHER" id="PTHR30561:SF1">
    <property type="entry name" value="MULTIDRUG TRANSPORTER EMRE"/>
    <property type="match status" value="1"/>
</dbReference>
<dbReference type="AlphaFoldDB" id="A0A336N8F3"/>
<dbReference type="InterPro" id="IPR000390">
    <property type="entry name" value="Small_drug/metabolite_transptr"/>
</dbReference>
<keyword evidence="5 9" id="KW-1133">Transmembrane helix</keyword>
<evidence type="ECO:0000256" key="3">
    <source>
        <dbReference type="ARBA" id="ARBA00022475"/>
    </source>
</evidence>
<evidence type="ECO:0000256" key="4">
    <source>
        <dbReference type="ARBA" id="ARBA00022692"/>
    </source>
</evidence>
<dbReference type="Gene3D" id="1.10.3730.20">
    <property type="match status" value="1"/>
</dbReference>
<keyword evidence="6 9" id="KW-0472">Membrane</keyword>
<dbReference type="InterPro" id="IPR045324">
    <property type="entry name" value="Small_multidrug_res"/>
</dbReference>
<dbReference type="STRING" id="732.ADJ80_02470"/>
<evidence type="ECO:0000256" key="9">
    <source>
        <dbReference type="SAM" id="Phobius"/>
    </source>
</evidence>
<keyword evidence="2" id="KW-0813">Transport</keyword>
<feature type="transmembrane region" description="Helical" evidence="9">
    <location>
        <begin position="62"/>
        <end position="83"/>
    </location>
</feature>
<gene>
    <name evidence="10" type="primary">emrE</name>
    <name evidence="10" type="ORF">NCTC5908_02558</name>
</gene>
<dbReference type="SUPFAM" id="SSF103481">
    <property type="entry name" value="Multidrug resistance efflux transporter EmrE"/>
    <property type="match status" value="1"/>
</dbReference>
<evidence type="ECO:0000256" key="2">
    <source>
        <dbReference type="ARBA" id="ARBA00022448"/>
    </source>
</evidence>
<dbReference type="Proteomes" id="UP000253728">
    <property type="component" value="Unassembled WGS sequence"/>
</dbReference>
<dbReference type="GO" id="GO:1990961">
    <property type="term" value="P:xenobiotic detoxification by transmembrane export across the plasma membrane"/>
    <property type="evidence" value="ECO:0007669"/>
    <property type="project" value="UniProtKB-ARBA"/>
</dbReference>
<keyword evidence="4 8" id="KW-0812">Transmembrane</keyword>
<evidence type="ECO:0000313" key="10">
    <source>
        <dbReference type="EMBL" id="SSZ30721.1"/>
    </source>
</evidence>
<evidence type="ECO:0000256" key="1">
    <source>
        <dbReference type="ARBA" id="ARBA00004651"/>
    </source>
</evidence>
<comment type="subcellular location">
    <subcellularLocation>
        <location evidence="1 8">Cell membrane</location>
        <topology evidence="1 8">Multi-pass membrane protein</topology>
    </subcellularLocation>
</comment>
<accession>A0A336N8F3</accession>
<organism evidence="10 11">
    <name type="scientific">Aggregatibacter aphrophilus</name>
    <name type="common">Haemophilus aphrophilus</name>
    <dbReference type="NCBI Taxonomy" id="732"/>
    <lineage>
        <taxon>Bacteria</taxon>
        <taxon>Pseudomonadati</taxon>
        <taxon>Pseudomonadota</taxon>
        <taxon>Gammaproteobacteria</taxon>
        <taxon>Pasteurellales</taxon>
        <taxon>Pasteurellaceae</taxon>
        <taxon>Aggregatibacter</taxon>
    </lineage>
</organism>
<dbReference type="Pfam" id="PF00893">
    <property type="entry name" value="Multi_Drug_Res"/>
    <property type="match status" value="1"/>
</dbReference>
<dbReference type="GO" id="GO:0015297">
    <property type="term" value="F:antiporter activity"/>
    <property type="evidence" value="ECO:0007669"/>
    <property type="project" value="TreeGrafter"/>
</dbReference>
<evidence type="ECO:0000256" key="5">
    <source>
        <dbReference type="ARBA" id="ARBA00022989"/>
    </source>
</evidence>
<feature type="transmembrane region" description="Helical" evidence="9">
    <location>
        <begin position="7"/>
        <end position="25"/>
    </location>
</feature>
<feature type="transmembrane region" description="Helical" evidence="9">
    <location>
        <begin position="89"/>
        <end position="108"/>
    </location>
</feature>
<reference evidence="10 11" key="1">
    <citation type="submission" date="2018-06" db="EMBL/GenBank/DDBJ databases">
        <authorList>
            <consortium name="Pathogen Informatics"/>
            <person name="Doyle S."/>
        </authorList>
    </citation>
    <scope>NUCLEOTIDE SEQUENCE [LARGE SCALE GENOMIC DNA]</scope>
    <source>
        <strain evidence="10 11">NCTC5908</strain>
    </source>
</reference>
<dbReference type="GO" id="GO:0031460">
    <property type="term" value="P:glycine betaine transport"/>
    <property type="evidence" value="ECO:0007669"/>
    <property type="project" value="TreeGrafter"/>
</dbReference>
<sequence>MCELMNPWILLAFSIALEIVATNLLKVSDGFTKVVPTVASLTLYAISFYCVSIVFRTLSVGLVYAIWSGVGIVLTAVVAYFAFGQKIDTAGLIGMGLIIFGVLVINLFSQSAH</sequence>
<dbReference type="GO" id="GO:0005886">
    <property type="term" value="C:plasma membrane"/>
    <property type="evidence" value="ECO:0007669"/>
    <property type="project" value="UniProtKB-SubCell"/>
</dbReference>
<dbReference type="FunFam" id="1.10.3730.20:FF:000001">
    <property type="entry name" value="Quaternary ammonium compound resistance transporter SugE"/>
    <property type="match status" value="1"/>
</dbReference>
<evidence type="ECO:0000313" key="11">
    <source>
        <dbReference type="Proteomes" id="UP000253728"/>
    </source>
</evidence>
<proteinExistence type="inferred from homology"/>
<comment type="similarity">
    <text evidence="7 8">Belongs to the drug/metabolite transporter (DMT) superfamily. Small multidrug resistance (SMR) (TC 2.A.7.1) family.</text>
</comment>
<protein>
    <submittedName>
        <fullName evidence="10">Methyl viologen resistance protein C</fullName>
    </submittedName>
</protein>